<dbReference type="Gene3D" id="3.40.30.10">
    <property type="entry name" value="Glutaredoxin"/>
    <property type="match status" value="1"/>
</dbReference>
<keyword evidence="3" id="KW-0413">Isomerase</keyword>
<feature type="chain" id="PRO_5043205639" evidence="1">
    <location>
        <begin position="20"/>
        <end position="149"/>
    </location>
</feature>
<dbReference type="Proteomes" id="UP000317289">
    <property type="component" value="Unassembled WGS sequence"/>
</dbReference>
<evidence type="ECO:0000256" key="1">
    <source>
        <dbReference type="SAM" id="SignalP"/>
    </source>
</evidence>
<sequence>MNKKLLTLLFFLGSFFLHSQGLVWKTTMTDAVAASMEQKRPLFIFFTIAGAPTKLQNEIFNTPDFVVWARDNVVLVKLDLSDTTISDAEKEQNVSLKSALGVVELPQACLTIATVRKTKTTFNLLGRLPYKPISAKSWIAEANIMMNPE</sequence>
<accession>A0A521CEN2</accession>
<reference evidence="2 5" key="2">
    <citation type="submission" date="2019-11" db="EMBL/GenBank/DDBJ databases">
        <title>Flavobacterium resistens genome.</title>
        <authorList>
            <person name="Wilson V.M."/>
            <person name="Newman J.D."/>
        </authorList>
    </citation>
    <scope>NUCLEOTIDE SEQUENCE [LARGE SCALE GENOMIC DNA]</scope>
    <source>
        <strain evidence="2 5">DSM 19382</strain>
    </source>
</reference>
<dbReference type="EMBL" id="WKKG01000001">
    <property type="protein sequence ID" value="MRX66563.1"/>
    <property type="molecule type" value="Genomic_DNA"/>
</dbReference>
<proteinExistence type="predicted"/>
<evidence type="ECO:0000313" key="3">
    <source>
        <dbReference type="EMBL" id="SMO57862.1"/>
    </source>
</evidence>
<dbReference type="AlphaFoldDB" id="A0A521CEN2"/>
<gene>
    <name evidence="2" type="ORF">GJU42_01155</name>
    <name evidence="3" type="ORF">SAMN06265349_102469</name>
</gene>
<dbReference type="OrthoDB" id="1372393at2"/>
<evidence type="ECO:0000313" key="5">
    <source>
        <dbReference type="Proteomes" id="UP000468990"/>
    </source>
</evidence>
<name>A0A521CEN2_9FLAO</name>
<evidence type="ECO:0000313" key="2">
    <source>
        <dbReference type="EMBL" id="MRX66563.1"/>
    </source>
</evidence>
<evidence type="ECO:0000313" key="4">
    <source>
        <dbReference type="Proteomes" id="UP000317289"/>
    </source>
</evidence>
<protein>
    <submittedName>
        <fullName evidence="3">Protein disulfide-isomerase</fullName>
    </submittedName>
    <submittedName>
        <fullName evidence="2">Thioredoxin family protein</fullName>
    </submittedName>
</protein>
<dbReference type="RefSeq" id="WP_142450209.1">
    <property type="nucleotide sequence ID" value="NZ_FXTA01000002.1"/>
</dbReference>
<feature type="signal peptide" evidence="1">
    <location>
        <begin position="1"/>
        <end position="19"/>
    </location>
</feature>
<keyword evidence="5" id="KW-1185">Reference proteome</keyword>
<keyword evidence="1" id="KW-0732">Signal</keyword>
<reference evidence="3 4" key="1">
    <citation type="submission" date="2017-05" db="EMBL/GenBank/DDBJ databases">
        <authorList>
            <person name="Varghese N."/>
            <person name="Submissions S."/>
        </authorList>
    </citation>
    <scope>NUCLEOTIDE SEQUENCE [LARGE SCALE GENOMIC DNA]</scope>
    <source>
        <strain evidence="3 4">DSM 19382</strain>
    </source>
</reference>
<dbReference type="GO" id="GO:0016853">
    <property type="term" value="F:isomerase activity"/>
    <property type="evidence" value="ECO:0007669"/>
    <property type="project" value="UniProtKB-KW"/>
</dbReference>
<dbReference type="Proteomes" id="UP000468990">
    <property type="component" value="Unassembled WGS sequence"/>
</dbReference>
<dbReference type="EMBL" id="FXTA01000002">
    <property type="protein sequence ID" value="SMO57862.1"/>
    <property type="molecule type" value="Genomic_DNA"/>
</dbReference>
<organism evidence="3 4">
    <name type="scientific">Flavobacterium resistens</name>
    <dbReference type="NCBI Taxonomy" id="443612"/>
    <lineage>
        <taxon>Bacteria</taxon>
        <taxon>Pseudomonadati</taxon>
        <taxon>Bacteroidota</taxon>
        <taxon>Flavobacteriia</taxon>
        <taxon>Flavobacteriales</taxon>
        <taxon>Flavobacteriaceae</taxon>
        <taxon>Flavobacterium</taxon>
    </lineage>
</organism>